<dbReference type="Proteomes" id="UP001215280">
    <property type="component" value="Unassembled WGS sequence"/>
</dbReference>
<evidence type="ECO:0000313" key="8">
    <source>
        <dbReference type="EMBL" id="KAJ7740671.1"/>
    </source>
</evidence>
<dbReference type="Gene3D" id="3.40.50.300">
    <property type="entry name" value="P-loop containing nucleotide triphosphate hydrolases"/>
    <property type="match status" value="1"/>
</dbReference>
<keyword evidence="3" id="KW-0472">Membrane</keyword>
<dbReference type="AlphaFoldDB" id="A0AAD7IDK1"/>
<feature type="domain" description="AAA+ ATPase" evidence="7">
    <location>
        <begin position="734"/>
        <end position="875"/>
    </location>
</feature>
<gene>
    <name evidence="8" type="ORF">DFH07DRAFT_838694</name>
</gene>
<organism evidence="8 9">
    <name type="scientific">Mycena maculata</name>
    <dbReference type="NCBI Taxonomy" id="230809"/>
    <lineage>
        <taxon>Eukaryota</taxon>
        <taxon>Fungi</taxon>
        <taxon>Dikarya</taxon>
        <taxon>Basidiomycota</taxon>
        <taxon>Agaricomycotina</taxon>
        <taxon>Agaricomycetes</taxon>
        <taxon>Agaricomycetidae</taxon>
        <taxon>Agaricales</taxon>
        <taxon>Marasmiineae</taxon>
        <taxon>Mycenaceae</taxon>
        <taxon>Mycena</taxon>
    </lineage>
</organism>
<comment type="subcellular location">
    <subcellularLocation>
        <location evidence="1">Mitochondrion outer membrane</location>
        <topology evidence="1">Single-pass membrane protein</topology>
    </subcellularLocation>
</comment>
<feature type="region of interest" description="Disordered" evidence="6">
    <location>
        <begin position="230"/>
        <end position="263"/>
    </location>
</feature>
<evidence type="ECO:0000256" key="6">
    <source>
        <dbReference type="SAM" id="MobiDB-lite"/>
    </source>
</evidence>
<dbReference type="Gene3D" id="1.10.8.60">
    <property type="match status" value="1"/>
</dbReference>
<name>A0AAD7IDK1_9AGAR</name>
<dbReference type="InterPro" id="IPR051701">
    <property type="entry name" value="Mito_OM_Translocase_MSP1"/>
</dbReference>
<feature type="region of interest" description="Disordered" evidence="6">
    <location>
        <begin position="434"/>
        <end position="453"/>
    </location>
</feature>
<dbReference type="EMBL" id="JARJLG010000126">
    <property type="protein sequence ID" value="KAJ7740671.1"/>
    <property type="molecule type" value="Genomic_DNA"/>
</dbReference>
<dbReference type="Pfam" id="PF00004">
    <property type="entry name" value="AAA"/>
    <property type="match status" value="1"/>
</dbReference>
<dbReference type="InterPro" id="IPR041569">
    <property type="entry name" value="AAA_lid_3"/>
</dbReference>
<evidence type="ECO:0000259" key="7">
    <source>
        <dbReference type="SMART" id="SM00382"/>
    </source>
</evidence>
<feature type="compositionally biased region" description="Polar residues" evidence="6">
    <location>
        <begin position="1"/>
        <end position="11"/>
    </location>
</feature>
<feature type="compositionally biased region" description="Low complexity" evidence="6">
    <location>
        <begin position="441"/>
        <end position="451"/>
    </location>
</feature>
<dbReference type="PROSITE" id="PS00674">
    <property type="entry name" value="AAA"/>
    <property type="match status" value="1"/>
</dbReference>
<keyword evidence="9" id="KW-1185">Reference proteome</keyword>
<keyword evidence="3" id="KW-1000">Mitochondrion outer membrane</keyword>
<feature type="region of interest" description="Disordered" evidence="6">
    <location>
        <begin position="626"/>
        <end position="666"/>
    </location>
</feature>
<feature type="region of interest" description="Disordered" evidence="6">
    <location>
        <begin position="389"/>
        <end position="412"/>
    </location>
</feature>
<dbReference type="InterPro" id="IPR003593">
    <property type="entry name" value="AAA+_ATPase"/>
</dbReference>
<feature type="compositionally biased region" description="Pro residues" evidence="6">
    <location>
        <begin position="60"/>
        <end position="76"/>
    </location>
</feature>
<dbReference type="GO" id="GO:0005741">
    <property type="term" value="C:mitochondrial outer membrane"/>
    <property type="evidence" value="ECO:0007669"/>
    <property type="project" value="UniProtKB-SubCell"/>
</dbReference>
<proteinExistence type="predicted"/>
<keyword evidence="5" id="KW-0496">Mitochondrion</keyword>
<feature type="region of interest" description="Disordered" evidence="6">
    <location>
        <begin position="1022"/>
        <end position="1057"/>
    </location>
</feature>
<feature type="region of interest" description="Disordered" evidence="6">
    <location>
        <begin position="1"/>
        <end position="108"/>
    </location>
</feature>
<reference evidence="8" key="1">
    <citation type="submission" date="2023-03" db="EMBL/GenBank/DDBJ databases">
        <title>Massive genome expansion in bonnet fungi (Mycena s.s.) driven by repeated elements and novel gene families across ecological guilds.</title>
        <authorList>
            <consortium name="Lawrence Berkeley National Laboratory"/>
            <person name="Harder C.B."/>
            <person name="Miyauchi S."/>
            <person name="Viragh M."/>
            <person name="Kuo A."/>
            <person name="Thoen E."/>
            <person name="Andreopoulos B."/>
            <person name="Lu D."/>
            <person name="Skrede I."/>
            <person name="Drula E."/>
            <person name="Henrissat B."/>
            <person name="Morin E."/>
            <person name="Kohler A."/>
            <person name="Barry K."/>
            <person name="LaButti K."/>
            <person name="Morin E."/>
            <person name="Salamov A."/>
            <person name="Lipzen A."/>
            <person name="Mereny Z."/>
            <person name="Hegedus B."/>
            <person name="Baldrian P."/>
            <person name="Stursova M."/>
            <person name="Weitz H."/>
            <person name="Taylor A."/>
            <person name="Grigoriev I.V."/>
            <person name="Nagy L.G."/>
            <person name="Martin F."/>
            <person name="Kauserud H."/>
        </authorList>
    </citation>
    <scope>NUCLEOTIDE SEQUENCE</scope>
    <source>
        <strain evidence="8">CBHHK188m</strain>
    </source>
</reference>
<comment type="caution">
    <text evidence="8">The sequence shown here is derived from an EMBL/GenBank/DDBJ whole genome shotgun (WGS) entry which is preliminary data.</text>
</comment>
<feature type="compositionally biased region" description="Low complexity" evidence="6">
    <location>
        <begin position="50"/>
        <end position="59"/>
    </location>
</feature>
<feature type="compositionally biased region" description="Basic and acidic residues" evidence="6">
    <location>
        <begin position="1042"/>
        <end position="1057"/>
    </location>
</feature>
<feature type="region of interest" description="Disordered" evidence="6">
    <location>
        <begin position="532"/>
        <end position="554"/>
    </location>
</feature>
<evidence type="ECO:0000256" key="4">
    <source>
        <dbReference type="ARBA" id="ARBA00022840"/>
    </source>
</evidence>
<dbReference type="GO" id="GO:0005524">
    <property type="term" value="F:ATP binding"/>
    <property type="evidence" value="ECO:0007669"/>
    <property type="project" value="UniProtKB-KW"/>
</dbReference>
<evidence type="ECO:0000256" key="5">
    <source>
        <dbReference type="ARBA" id="ARBA00023128"/>
    </source>
</evidence>
<dbReference type="GO" id="GO:0016887">
    <property type="term" value="F:ATP hydrolysis activity"/>
    <property type="evidence" value="ECO:0007669"/>
    <property type="project" value="InterPro"/>
</dbReference>
<evidence type="ECO:0000313" key="9">
    <source>
        <dbReference type="Proteomes" id="UP001215280"/>
    </source>
</evidence>
<evidence type="ECO:0000256" key="2">
    <source>
        <dbReference type="ARBA" id="ARBA00022741"/>
    </source>
</evidence>
<feature type="compositionally biased region" description="Polar residues" evidence="6">
    <location>
        <begin position="968"/>
        <end position="978"/>
    </location>
</feature>
<dbReference type="PANTHER" id="PTHR45644">
    <property type="entry name" value="AAA ATPASE, PUTATIVE (AFU_ORTHOLOGUE AFUA_2G12920)-RELATED-RELATED"/>
    <property type="match status" value="1"/>
</dbReference>
<dbReference type="InterPro" id="IPR027417">
    <property type="entry name" value="P-loop_NTPase"/>
</dbReference>
<dbReference type="InterPro" id="IPR003960">
    <property type="entry name" value="ATPase_AAA_CS"/>
</dbReference>
<dbReference type="Pfam" id="PF17862">
    <property type="entry name" value="AAA_lid_3"/>
    <property type="match status" value="1"/>
</dbReference>
<dbReference type="InterPro" id="IPR003959">
    <property type="entry name" value="ATPase_AAA_core"/>
</dbReference>
<dbReference type="PANTHER" id="PTHR45644:SF56">
    <property type="entry name" value="AAA ATPASE, PUTATIVE (AFU_ORTHOLOGUE AFUA_2G12920)-RELATED"/>
    <property type="match status" value="1"/>
</dbReference>
<evidence type="ECO:0000256" key="3">
    <source>
        <dbReference type="ARBA" id="ARBA00022787"/>
    </source>
</evidence>
<protein>
    <recommendedName>
        <fullName evidence="7">AAA+ ATPase domain-containing protein</fullName>
    </recommendedName>
</protein>
<keyword evidence="4" id="KW-0067">ATP-binding</keyword>
<evidence type="ECO:0000256" key="1">
    <source>
        <dbReference type="ARBA" id="ARBA00004572"/>
    </source>
</evidence>
<dbReference type="SMART" id="SM00382">
    <property type="entry name" value="AAA"/>
    <property type="match status" value="1"/>
</dbReference>
<sequence>MRSQAILQRSRSLLKASKAPFARSVFPSSAARPPGKDALSRPAGFSKRLSSSTAPASASEPPPLESPSDGPEPTPPENATTPPEPPADEPEKAKRKTKTPLKDSEVPLELPEGLALEILWRPESNPGPSSQALPPPEIFDEALHNLHITLHPQTQHRATYPSPIGPLLEPTLALYCPIEGGEYVIDATVQELARRTNAEVLVMDAVQLAAGEWGAFGKAANSLQLPRNPLHFRASQPSSSRPFSADEEDEEPSPPFSTPTQMTLTLVGPQTGRSFLATPTRRNGPPSKIKVFFETVVNTPSPEDPEPSPAARPRLVYIRDFPTLAPSSSAWYPPLLSSVRARRRRAVPRSTAPINHPMTIIFGMTPSLVPSASPAPTSSPVASFRRMPTQAAHRPMPSSRQHDSEWCEDEASEKARERRLRERLRRWEKGDGLQDEFPKLSASSEGESSGEQGTGFIIIGGSSAMMAQSTGDSSADSDSLFFRTSVLVPSVRSLAEERACRVTRRREVNELTMRMGVGAVGGVVDKEAAADAISDPPQAEVDESSPPSESVPKKTVKRAMWEDWGNRLEVWSTVRAIADRAVGHAVATCVSTGTEKRTLEATPVSWPAIDSAWAAHQASRNLRKTWMKEASSASKSVRDHVQDNVREHDEDEDEENHEQEDDNVDEVVERVKNDPDLDPHEQRLLACIVDAASMPTSFSQVHLPAHTIDSVRTIVSLPLLHPQAFQQGILKEHGITGCLLFGPPGTGKTLVARALAKEAGCRMMVISPSDVMDMYVGEGEKLVRAVFSLARKIAPCVVFLDEIDALLGARVSGRDSGGAIAHRGVITEFMQHMDGLNRNLREDNVIIIGATNRPFDLDEAVLRRLPRRLLVDLPGEAEREEILKILLRDETLGPDVDPKNIAKRTESFSGSDLKHLCVATALDAVKEHVVVPWATTAKPPPQVPAEESANTSDGAETPSAPSVEVDSETSPDGSNTDTVPPPTVAPRTLYLRHFNKALKEITPSSSEVLGTLTSLRKWNEEFGEGRGNKKRQQVWGKGRFGFTEKTDTSEDGRVLPG</sequence>
<feature type="compositionally biased region" description="Basic and acidic residues" evidence="6">
    <location>
        <begin position="636"/>
        <end position="648"/>
    </location>
</feature>
<feature type="compositionally biased region" description="Acidic residues" evidence="6">
    <location>
        <begin position="649"/>
        <end position="666"/>
    </location>
</feature>
<feature type="region of interest" description="Disordered" evidence="6">
    <location>
        <begin position="936"/>
        <end position="985"/>
    </location>
</feature>
<dbReference type="SUPFAM" id="SSF52540">
    <property type="entry name" value="P-loop containing nucleoside triphosphate hydrolases"/>
    <property type="match status" value="1"/>
</dbReference>
<keyword evidence="2" id="KW-0547">Nucleotide-binding</keyword>
<accession>A0AAD7IDK1</accession>
<dbReference type="CDD" id="cd19481">
    <property type="entry name" value="RecA-like_protease"/>
    <property type="match status" value="1"/>
</dbReference>